<feature type="transmembrane region" description="Helical" evidence="1">
    <location>
        <begin position="7"/>
        <end position="25"/>
    </location>
</feature>
<evidence type="ECO:0000256" key="1">
    <source>
        <dbReference type="SAM" id="Phobius"/>
    </source>
</evidence>
<name>A0A842HF83_9BACT</name>
<organism evidence="2 3">
    <name type="scientific">Ruficoccus amylovorans</name>
    <dbReference type="NCBI Taxonomy" id="1804625"/>
    <lineage>
        <taxon>Bacteria</taxon>
        <taxon>Pseudomonadati</taxon>
        <taxon>Verrucomicrobiota</taxon>
        <taxon>Opitutia</taxon>
        <taxon>Puniceicoccales</taxon>
        <taxon>Cerasicoccaceae</taxon>
        <taxon>Ruficoccus</taxon>
    </lineage>
</organism>
<dbReference type="Proteomes" id="UP000546464">
    <property type="component" value="Unassembled WGS sequence"/>
</dbReference>
<reference evidence="2 3" key="1">
    <citation type="submission" date="2020-07" db="EMBL/GenBank/DDBJ databases">
        <authorList>
            <person name="Feng X."/>
        </authorList>
    </citation>
    <scope>NUCLEOTIDE SEQUENCE [LARGE SCALE GENOMIC DNA]</scope>
    <source>
        <strain evidence="2 3">JCM31066</strain>
    </source>
</reference>
<dbReference type="EMBL" id="JACHVB010000020">
    <property type="protein sequence ID" value="MBC2594184.1"/>
    <property type="molecule type" value="Genomic_DNA"/>
</dbReference>
<evidence type="ECO:0000313" key="3">
    <source>
        <dbReference type="Proteomes" id="UP000546464"/>
    </source>
</evidence>
<keyword evidence="1" id="KW-0472">Membrane</keyword>
<gene>
    <name evidence="2" type="ORF">H5P28_07905</name>
</gene>
<dbReference type="AlphaFoldDB" id="A0A842HF83"/>
<keyword evidence="3" id="KW-1185">Reference proteome</keyword>
<dbReference type="RefSeq" id="WP_185675166.1">
    <property type="nucleotide sequence ID" value="NZ_JACHVB010000020.1"/>
</dbReference>
<comment type="caution">
    <text evidence="2">The sequence shown here is derived from an EMBL/GenBank/DDBJ whole genome shotgun (WGS) entry which is preliminary data.</text>
</comment>
<proteinExistence type="predicted"/>
<keyword evidence="1" id="KW-0812">Transmembrane</keyword>
<keyword evidence="1" id="KW-1133">Transmembrane helix</keyword>
<accession>A0A842HF83</accession>
<feature type="transmembrane region" description="Helical" evidence="1">
    <location>
        <begin position="31"/>
        <end position="51"/>
    </location>
</feature>
<evidence type="ECO:0000313" key="2">
    <source>
        <dbReference type="EMBL" id="MBC2594184.1"/>
    </source>
</evidence>
<protein>
    <submittedName>
        <fullName evidence="2">Uncharacterized protein</fullName>
    </submittedName>
</protein>
<sequence>MYSFAKIAARLGLLLTLTPCLLYLFDLIDLGTVKLLMIVGMVLWFACSPVVQHINEKRSGGDGL</sequence>